<name>A0A0F9PHW7_9ZZZZ</name>
<gene>
    <name evidence="2" type="ORF">LCGC14_0898440</name>
</gene>
<keyword evidence="1" id="KW-0812">Transmembrane</keyword>
<proteinExistence type="predicted"/>
<feature type="transmembrane region" description="Helical" evidence="1">
    <location>
        <begin position="66"/>
        <end position="85"/>
    </location>
</feature>
<comment type="caution">
    <text evidence="2">The sequence shown here is derived from an EMBL/GenBank/DDBJ whole genome shotgun (WGS) entry which is preliminary data.</text>
</comment>
<reference evidence="2" key="1">
    <citation type="journal article" date="2015" name="Nature">
        <title>Complex archaea that bridge the gap between prokaryotes and eukaryotes.</title>
        <authorList>
            <person name="Spang A."/>
            <person name="Saw J.H."/>
            <person name="Jorgensen S.L."/>
            <person name="Zaremba-Niedzwiedzka K."/>
            <person name="Martijn J."/>
            <person name="Lind A.E."/>
            <person name="van Eijk R."/>
            <person name="Schleper C."/>
            <person name="Guy L."/>
            <person name="Ettema T.J."/>
        </authorList>
    </citation>
    <scope>NUCLEOTIDE SEQUENCE</scope>
</reference>
<feature type="transmembrane region" description="Helical" evidence="1">
    <location>
        <begin position="105"/>
        <end position="123"/>
    </location>
</feature>
<keyword evidence="1" id="KW-0472">Membrane</keyword>
<organism evidence="2">
    <name type="scientific">marine sediment metagenome</name>
    <dbReference type="NCBI Taxonomy" id="412755"/>
    <lineage>
        <taxon>unclassified sequences</taxon>
        <taxon>metagenomes</taxon>
        <taxon>ecological metagenomes</taxon>
    </lineage>
</organism>
<evidence type="ECO:0000313" key="2">
    <source>
        <dbReference type="EMBL" id="KKN24097.1"/>
    </source>
</evidence>
<keyword evidence="1" id="KW-1133">Transmembrane helix</keyword>
<accession>A0A0F9PHW7</accession>
<evidence type="ECO:0000256" key="1">
    <source>
        <dbReference type="SAM" id="Phobius"/>
    </source>
</evidence>
<dbReference type="AlphaFoldDB" id="A0A0F9PHW7"/>
<sequence>MARVRGSDFGETVLAVRADDSELRATLAKDEAFVRQSTEKMQGSLNKLNVPLKTVGTTAVTTSSKFALLAAAGGIVGGSFGPLIGQTAMMGSAITSLGKAAALTALRFSALALPIAITIGFFVREFGKVAAANRAAEEALATTEAKVGPALARQKKRIADLAMAEAAAAKALQEASRAAALIVSDRIRDLQRELQILDGRAKATDFITNALERQLTVQRDLVITQQESARLAEFEKQAHAATISAQGPQTRPEAQAAISQLLLLFNAEQRGLFETRKLVQELVRTGRLDPDELRFINARAGLGFGGASERAELASAAGGLGIPATRFTDIRAFGGGVDDPAAKRDEARNKKLDTLILLQRRGTTLN</sequence>
<dbReference type="EMBL" id="LAZR01002910">
    <property type="protein sequence ID" value="KKN24097.1"/>
    <property type="molecule type" value="Genomic_DNA"/>
</dbReference>
<protein>
    <submittedName>
        <fullName evidence="2">Uncharacterized protein</fullName>
    </submittedName>
</protein>